<evidence type="ECO:0000256" key="9">
    <source>
        <dbReference type="RuleBase" id="RU361145"/>
    </source>
</evidence>
<feature type="binding site" evidence="8">
    <location>
        <position position="131"/>
    </location>
    <ligand>
        <name>Fe cation</name>
        <dbReference type="ChEBI" id="CHEBI:24875"/>
        <label>1</label>
    </ligand>
</feature>
<reference evidence="12 15" key="1">
    <citation type="journal article" date="2005" name="Nature">
        <title>Genome sequence, comparative analysis and haplotype structure of the domestic dog.</title>
        <authorList>
            <consortium name="Broad Sequencing Platform"/>
            <person name="Lindblad-Toh K."/>
            <person name="Wade C.M."/>
            <person name="Mikkelsen T.S."/>
            <person name="Karlsson E.K."/>
            <person name="Jaffe D.B."/>
            <person name="Kamal M."/>
            <person name="Clamp M."/>
            <person name="Chang J.L."/>
            <person name="Kulbokas E.J. III"/>
            <person name="Zody M.C."/>
            <person name="Mauceli E."/>
            <person name="Xie X."/>
            <person name="Breen M."/>
            <person name="Wayne R.K."/>
            <person name="Ostrander E.A."/>
            <person name="Ponting C.P."/>
            <person name="Galibert F."/>
            <person name="Smith D.R."/>
            <person name="DeJong P.J."/>
            <person name="Kirkness E."/>
            <person name="Alvarez P."/>
            <person name="Biagi T."/>
            <person name="Brockman W."/>
            <person name="Butler J."/>
            <person name="Chin C.W."/>
            <person name="Cook A."/>
            <person name="Cuff J."/>
            <person name="Daly M.J."/>
            <person name="DeCaprio D."/>
            <person name="Gnerre S."/>
            <person name="Grabherr M."/>
            <person name="Kellis M."/>
            <person name="Kleber M."/>
            <person name="Bardeleben C."/>
            <person name="Goodstadt L."/>
            <person name="Heger A."/>
            <person name="Hitte C."/>
            <person name="Kim L."/>
            <person name="Koepfli K.P."/>
            <person name="Parker H.G."/>
            <person name="Pollinger J.P."/>
            <person name="Searle S.M."/>
            <person name="Sutter N.B."/>
            <person name="Thomas R."/>
            <person name="Webber C."/>
            <person name="Baldwin J."/>
            <person name="Abebe A."/>
            <person name="Abouelleil A."/>
            <person name="Aftuck L."/>
            <person name="Ait-Zahra M."/>
            <person name="Aldredge T."/>
            <person name="Allen N."/>
            <person name="An P."/>
            <person name="Anderson S."/>
            <person name="Antoine C."/>
            <person name="Arachchi H."/>
            <person name="Aslam A."/>
            <person name="Ayotte L."/>
            <person name="Bachantsang P."/>
            <person name="Barry A."/>
            <person name="Bayul T."/>
            <person name="Benamara M."/>
            <person name="Berlin A."/>
            <person name="Bessette D."/>
            <person name="Blitshteyn B."/>
            <person name="Bloom T."/>
            <person name="Blye J."/>
            <person name="Boguslavskiy L."/>
            <person name="Bonnet C."/>
            <person name="Boukhgalter B."/>
            <person name="Brown A."/>
            <person name="Cahill P."/>
            <person name="Calixte N."/>
            <person name="Camarata J."/>
            <person name="Cheshatsang Y."/>
            <person name="Chu J."/>
            <person name="Citroen M."/>
            <person name="Collymore A."/>
            <person name="Cooke P."/>
            <person name="Dawoe T."/>
            <person name="Daza R."/>
            <person name="Decktor K."/>
            <person name="DeGray S."/>
            <person name="Dhargay N."/>
            <person name="Dooley K."/>
            <person name="Dooley K."/>
            <person name="Dorje P."/>
            <person name="Dorjee K."/>
            <person name="Dorris L."/>
            <person name="Duffey N."/>
            <person name="Dupes A."/>
            <person name="Egbiremolen O."/>
            <person name="Elong R."/>
            <person name="Falk J."/>
            <person name="Farina A."/>
            <person name="Faro S."/>
            <person name="Ferguson D."/>
            <person name="Ferreira P."/>
            <person name="Fisher S."/>
            <person name="FitzGerald M."/>
            <person name="Foley K."/>
            <person name="Foley C."/>
            <person name="Franke A."/>
            <person name="Friedrich D."/>
            <person name="Gage D."/>
            <person name="Garber M."/>
            <person name="Gearin G."/>
            <person name="Giannoukos G."/>
            <person name="Goode T."/>
            <person name="Goyette A."/>
            <person name="Graham J."/>
            <person name="Grandbois E."/>
            <person name="Gyaltsen K."/>
            <person name="Hafez N."/>
            <person name="Hagopian D."/>
            <person name="Hagos B."/>
            <person name="Hall J."/>
            <person name="Healy C."/>
            <person name="Hegarty R."/>
            <person name="Honan T."/>
            <person name="Horn A."/>
            <person name="Houde N."/>
            <person name="Hughes L."/>
            <person name="Hunnicutt L."/>
            <person name="Husby M."/>
            <person name="Jester B."/>
            <person name="Jones C."/>
            <person name="Kamat A."/>
            <person name="Kanga B."/>
            <person name="Kells C."/>
            <person name="Khazanovich D."/>
            <person name="Kieu A.C."/>
            <person name="Kisner P."/>
            <person name="Kumar M."/>
            <person name="Lance K."/>
            <person name="Landers T."/>
            <person name="Lara M."/>
            <person name="Lee W."/>
            <person name="Leger J.P."/>
            <person name="Lennon N."/>
            <person name="Leuper L."/>
            <person name="LeVine S."/>
            <person name="Liu J."/>
            <person name="Liu X."/>
            <person name="Lokyitsang Y."/>
            <person name="Lokyitsang T."/>
            <person name="Lui A."/>
            <person name="Macdonald J."/>
            <person name="Major J."/>
            <person name="Marabella R."/>
            <person name="Maru K."/>
            <person name="Matthews C."/>
            <person name="McDonough S."/>
            <person name="Mehta T."/>
            <person name="Meldrim J."/>
            <person name="Melnikov A."/>
            <person name="Meneus L."/>
            <person name="Mihalev A."/>
            <person name="Mihova T."/>
            <person name="Miller K."/>
            <person name="Mittelman R."/>
            <person name="Mlenga V."/>
            <person name="Mulrain L."/>
            <person name="Munson G."/>
            <person name="Navidi A."/>
            <person name="Naylor J."/>
            <person name="Nguyen T."/>
            <person name="Nguyen N."/>
            <person name="Nguyen C."/>
            <person name="Nguyen T."/>
            <person name="Nicol R."/>
            <person name="Norbu N."/>
            <person name="Norbu C."/>
            <person name="Novod N."/>
            <person name="Nyima T."/>
            <person name="Olandt P."/>
            <person name="O'Neill B."/>
            <person name="O'Neill K."/>
            <person name="Osman S."/>
            <person name="Oyono L."/>
            <person name="Patti C."/>
            <person name="Perrin D."/>
            <person name="Phunkhang P."/>
            <person name="Pierre F."/>
            <person name="Priest M."/>
            <person name="Rachupka A."/>
            <person name="Raghuraman S."/>
            <person name="Rameau R."/>
            <person name="Ray V."/>
            <person name="Raymond C."/>
            <person name="Rege F."/>
            <person name="Rise C."/>
            <person name="Rogers J."/>
            <person name="Rogov P."/>
            <person name="Sahalie J."/>
            <person name="Settipalli S."/>
            <person name="Sharpe T."/>
            <person name="Shea T."/>
            <person name="Sheehan M."/>
            <person name="Sherpa N."/>
            <person name="Shi J."/>
            <person name="Shih D."/>
            <person name="Sloan J."/>
            <person name="Smith C."/>
            <person name="Sparrow T."/>
            <person name="Stalker J."/>
            <person name="Stange-Thomann N."/>
            <person name="Stavropoulos S."/>
            <person name="Stone C."/>
            <person name="Stone S."/>
            <person name="Sykes S."/>
            <person name="Tchuinga P."/>
            <person name="Tenzing P."/>
            <person name="Tesfaye S."/>
            <person name="Thoulutsang D."/>
            <person name="Thoulutsang Y."/>
            <person name="Topham K."/>
            <person name="Topping I."/>
            <person name="Tsamla T."/>
            <person name="Vassiliev H."/>
            <person name="Venkataraman V."/>
            <person name="Vo A."/>
            <person name="Wangchuk T."/>
            <person name="Wangdi T."/>
            <person name="Weiand M."/>
            <person name="Wilkinson J."/>
            <person name="Wilson A."/>
            <person name="Yadav S."/>
            <person name="Yang S."/>
            <person name="Yang X."/>
            <person name="Young G."/>
            <person name="Yu Q."/>
            <person name="Zainoun J."/>
            <person name="Zembek L."/>
            <person name="Zimmer A."/>
            <person name="Lander E.S."/>
        </authorList>
    </citation>
    <scope>NUCLEOTIDE SEQUENCE [LARGE SCALE GENOMIC DNA]</scope>
    <source>
        <strain evidence="12">Boxer</strain>
    </source>
</reference>
<dbReference type="InterPro" id="IPR009040">
    <property type="entry name" value="Ferritin-like_diiron"/>
</dbReference>
<evidence type="ECO:0000259" key="11">
    <source>
        <dbReference type="PROSITE" id="PS50905"/>
    </source>
</evidence>
<evidence type="ECO:0000256" key="5">
    <source>
        <dbReference type="ARBA" id="ARBA00023004"/>
    </source>
</evidence>
<dbReference type="SUPFAM" id="SSF47240">
    <property type="entry name" value="Ferritin-like"/>
    <property type="match status" value="1"/>
</dbReference>
<protein>
    <recommendedName>
        <fullName evidence="9">Ferritin</fullName>
    </recommendedName>
</protein>
<dbReference type="GO" id="GO:0004322">
    <property type="term" value="F:ferroxidase activity"/>
    <property type="evidence" value="ECO:0007669"/>
    <property type="project" value="UniProtKB-EC"/>
</dbReference>
<reference evidence="14" key="4">
    <citation type="submission" date="2025-05" db="UniProtKB">
        <authorList>
            <consortium name="Ensembl"/>
        </authorList>
    </citation>
    <scope>IDENTIFICATION</scope>
</reference>
<feature type="binding site" evidence="8">
    <location>
        <position position="89"/>
    </location>
    <ligand>
        <name>Fe cation</name>
        <dbReference type="ChEBI" id="CHEBI:24875"/>
        <label>1</label>
    </ligand>
</feature>
<evidence type="ECO:0000256" key="6">
    <source>
        <dbReference type="ARBA" id="ARBA00025111"/>
    </source>
</evidence>
<dbReference type="InterPro" id="IPR008331">
    <property type="entry name" value="Ferritin_DPS_dom"/>
</dbReference>
<evidence type="ECO:0000313" key="16">
    <source>
        <dbReference type="Proteomes" id="UP000694542"/>
    </source>
</evidence>
<keyword evidence="5 8" id="KW-0408">Iron</keyword>
<feature type="domain" description="Ferritin-like diiron" evidence="11">
    <location>
        <begin position="35"/>
        <end position="182"/>
    </location>
</feature>
<dbReference type="FunFam" id="1.20.1260.10:FF:000022">
    <property type="entry name" value="Ferritin"/>
    <property type="match status" value="1"/>
</dbReference>
<evidence type="ECO:0000256" key="2">
    <source>
        <dbReference type="ARBA" id="ARBA00022434"/>
    </source>
</evidence>
<evidence type="ECO:0000313" key="12">
    <source>
        <dbReference type="Ensembl" id="ENSCAFP00000041703.2"/>
    </source>
</evidence>
<evidence type="ECO:0000256" key="1">
    <source>
        <dbReference type="ARBA" id="ARBA00007513"/>
    </source>
</evidence>
<dbReference type="Ensembl" id="ENSCAFT00030036422.1">
    <property type="protein sequence ID" value="ENSCAFP00030031776.1"/>
    <property type="gene ID" value="ENSCAFG00030019805.1"/>
</dbReference>
<dbReference type="GO" id="GO:0008199">
    <property type="term" value="F:ferric iron binding"/>
    <property type="evidence" value="ECO:0007669"/>
    <property type="project" value="InterPro"/>
</dbReference>
<keyword evidence="4" id="KW-0560">Oxidoreductase</keyword>
<dbReference type="AlphaFoldDB" id="A0A8C0THA0"/>
<evidence type="ECO:0000256" key="4">
    <source>
        <dbReference type="ARBA" id="ARBA00023002"/>
    </source>
</evidence>
<proteinExistence type="inferred from homology"/>
<comment type="function">
    <text evidence="6">Stores iron in a soluble, non-toxic, readily available form. Important for iron homeostasis. Has ferroxidase activity. Iron is taken up in the ferrous form and deposited as ferric hydroxides after oxidation.</text>
</comment>
<comment type="catalytic activity">
    <reaction evidence="7">
        <text>4 Fe(2+) + O2 + 4 H(+) = 4 Fe(3+) + 2 H2O</text>
        <dbReference type="Rhea" id="RHEA:11148"/>
        <dbReference type="ChEBI" id="CHEBI:15377"/>
        <dbReference type="ChEBI" id="CHEBI:15378"/>
        <dbReference type="ChEBI" id="CHEBI:15379"/>
        <dbReference type="ChEBI" id="CHEBI:29033"/>
        <dbReference type="ChEBI" id="CHEBI:29034"/>
        <dbReference type="EC" id="1.16.3.1"/>
    </reaction>
</comment>
<evidence type="ECO:0000256" key="8">
    <source>
        <dbReference type="PIRSR" id="PIRSR601519-1"/>
    </source>
</evidence>
<dbReference type="Ensembl" id="ENSCAFT00040041538.1">
    <property type="protein sequence ID" value="ENSCAFP00040036234.1"/>
    <property type="gene ID" value="ENSCAFG00040022352.1"/>
</dbReference>
<reference evidence="13" key="3">
    <citation type="submission" date="2019-03" db="EMBL/GenBank/DDBJ databases">
        <authorList>
            <person name="Warren W.C."/>
            <person name="Johnson G.S."/>
        </authorList>
    </citation>
    <scope>NUCLEOTIDE SEQUENCE [LARGE SCALE GENOMIC DNA]</scope>
    <source>
        <strain evidence="13">Basenji</strain>
    </source>
</reference>
<evidence type="ECO:0000313" key="15">
    <source>
        <dbReference type="Proteomes" id="UP000002254"/>
    </source>
</evidence>
<dbReference type="InterPro" id="IPR001519">
    <property type="entry name" value="Ferritin"/>
</dbReference>
<dbReference type="Ensembl" id="ENSCAFT00000049136.3">
    <property type="protein sequence ID" value="ENSCAFP00000041703.2"/>
    <property type="gene ID" value="ENSCAFG00000028564.3"/>
</dbReference>
<dbReference type="InterPro" id="IPR012347">
    <property type="entry name" value="Ferritin-like"/>
</dbReference>
<feature type="binding site" evidence="8">
    <location>
        <position position="164"/>
    </location>
    <ligand>
        <name>Fe cation</name>
        <dbReference type="ChEBI" id="CHEBI:24875"/>
        <label>1</label>
    </ligand>
</feature>
<dbReference type="PANTHER" id="PTHR11431">
    <property type="entry name" value="FERRITIN"/>
    <property type="match status" value="1"/>
</dbReference>
<evidence type="ECO:0000256" key="7">
    <source>
        <dbReference type="ARBA" id="ARBA00047990"/>
    </source>
</evidence>
<dbReference type="Proteomes" id="UP000002254">
    <property type="component" value="Chromosome 33"/>
</dbReference>
<dbReference type="PROSITE" id="PS50905">
    <property type="entry name" value="FERRITIN_LIKE"/>
    <property type="match status" value="1"/>
</dbReference>
<dbReference type="Proteomes" id="UP000694429">
    <property type="component" value="Chromosome 33"/>
</dbReference>
<dbReference type="GO" id="GO:0006826">
    <property type="term" value="P:iron ion transport"/>
    <property type="evidence" value="ECO:0007669"/>
    <property type="project" value="InterPro"/>
</dbReference>
<sequence>MASTAPILALDPAPASASASPPAPARAQGQAQAQGPLSEACGVAINYIASYELNVSDGYLSMVCYFDEDPDAPVYVPFFQDQVEVKKGHARQFIRYLKERKSKVCLPVVKRLDKEYWGTNVQAIVMALELENGLHKLLQDLQNLASQKNETDLLEFLKRFVGKQKRNIKYLEYQHSYQKELESLVKHQADRLNIRRQHSKSSIVVVPKSSYLKIWISI</sequence>
<dbReference type="Pfam" id="PF00210">
    <property type="entry name" value="Ferritin"/>
    <property type="match status" value="1"/>
</dbReference>
<dbReference type="OrthoDB" id="186462at2759"/>
<dbReference type="GO" id="GO:0006879">
    <property type="term" value="P:intracellular iron ion homeostasis"/>
    <property type="evidence" value="ECO:0007669"/>
    <property type="project" value="UniProtKB-KW"/>
</dbReference>
<keyword evidence="3 8" id="KW-0479">Metal-binding</keyword>
<dbReference type="Proteomes" id="UP000694542">
    <property type="component" value="Chromosome 33"/>
</dbReference>
<accession>A0A8C0THA0</accession>
<evidence type="ECO:0000313" key="13">
    <source>
        <dbReference type="Ensembl" id="ENSCAFP00030031776.1"/>
    </source>
</evidence>
<feature type="binding site" evidence="8">
    <location>
        <position position="52"/>
    </location>
    <ligand>
        <name>Fe cation</name>
        <dbReference type="ChEBI" id="CHEBI:24875"/>
        <label>1</label>
    </ligand>
</feature>
<comment type="function">
    <text evidence="9">Stores iron in a soluble, non-toxic, readily available form. Important for iron homeostasis. Iron is taken up in the ferrous form and deposited as ferric hydroxides after oxidation.</text>
</comment>
<feature type="region of interest" description="Disordered" evidence="10">
    <location>
        <begin position="12"/>
        <end position="31"/>
    </location>
</feature>
<comment type="similarity">
    <text evidence="1 9">Belongs to the ferritin family.</text>
</comment>
<organism evidence="14 16">
    <name type="scientific">Canis lupus familiaris</name>
    <name type="common">Dog</name>
    <name type="synonym">Canis familiaris</name>
    <dbReference type="NCBI Taxonomy" id="9615"/>
    <lineage>
        <taxon>Eukaryota</taxon>
        <taxon>Metazoa</taxon>
        <taxon>Chordata</taxon>
        <taxon>Craniata</taxon>
        <taxon>Vertebrata</taxon>
        <taxon>Euteleostomi</taxon>
        <taxon>Mammalia</taxon>
        <taxon>Eutheria</taxon>
        <taxon>Laurasiatheria</taxon>
        <taxon>Carnivora</taxon>
        <taxon>Caniformia</taxon>
        <taxon>Canidae</taxon>
        <taxon>Canis</taxon>
    </lineage>
</organism>
<evidence type="ECO:0000256" key="3">
    <source>
        <dbReference type="ARBA" id="ARBA00022723"/>
    </source>
</evidence>
<dbReference type="Gene3D" id="1.20.1260.10">
    <property type="match status" value="1"/>
</dbReference>
<evidence type="ECO:0000313" key="14">
    <source>
        <dbReference type="Ensembl" id="ENSCAFP00040036234.1"/>
    </source>
</evidence>
<evidence type="ECO:0000256" key="10">
    <source>
        <dbReference type="SAM" id="MobiDB-lite"/>
    </source>
</evidence>
<name>A0A8C0THA0_CANLF</name>
<reference evidence="14" key="2">
    <citation type="submission" date="2018-10" db="EMBL/GenBank/DDBJ databases">
        <title>De novo assembly of a Great Dane genome.</title>
        <authorList>
            <person name="Kidd J.M."/>
            <person name="Pendleton A.L."/>
            <person name="Shen F."/>
            <person name="Emery S."/>
        </authorList>
    </citation>
    <scope>NUCLEOTIDE SEQUENCE [LARGE SCALE GENOMIC DNA]</scope>
    <source>
        <strain evidence="14">Great Dane</strain>
    </source>
</reference>
<dbReference type="InterPro" id="IPR009078">
    <property type="entry name" value="Ferritin-like_SF"/>
</dbReference>
<dbReference type="PANTHER" id="PTHR11431:SF54">
    <property type="entry name" value="FERRITIN"/>
    <property type="match status" value="1"/>
</dbReference>
<keyword evidence="2 9" id="KW-0409">Iron storage</keyword>